<feature type="signal peptide" evidence="1">
    <location>
        <begin position="1"/>
        <end position="21"/>
    </location>
</feature>
<accession>A0A2P2NX35</accession>
<evidence type="ECO:0000256" key="1">
    <source>
        <dbReference type="SAM" id="SignalP"/>
    </source>
</evidence>
<dbReference type="AlphaFoldDB" id="A0A2P2NX35"/>
<evidence type="ECO:0008006" key="3">
    <source>
        <dbReference type="Google" id="ProtNLM"/>
    </source>
</evidence>
<reference evidence="2" key="1">
    <citation type="submission" date="2018-02" db="EMBL/GenBank/DDBJ databases">
        <title>Rhizophora mucronata_Transcriptome.</title>
        <authorList>
            <person name="Meera S.P."/>
            <person name="Sreeshan A."/>
            <person name="Augustine A."/>
        </authorList>
    </citation>
    <scope>NUCLEOTIDE SEQUENCE</scope>
    <source>
        <tissue evidence="2">Leaf</tissue>
    </source>
</reference>
<name>A0A2P2NX35_RHIMU</name>
<protein>
    <recommendedName>
        <fullName evidence="3">Secreted protein</fullName>
    </recommendedName>
</protein>
<sequence length="66" mass="7634">MYLPQFSVSVLFFHCLIHARASCASCVHLQHMEDNASLFNLFQTYGGQSMPFDIQENCYPANEWFP</sequence>
<feature type="chain" id="PRO_5015150813" description="Secreted protein" evidence="1">
    <location>
        <begin position="22"/>
        <end position="66"/>
    </location>
</feature>
<dbReference type="EMBL" id="GGEC01066602">
    <property type="protein sequence ID" value="MBX47086.1"/>
    <property type="molecule type" value="Transcribed_RNA"/>
</dbReference>
<proteinExistence type="predicted"/>
<evidence type="ECO:0000313" key="2">
    <source>
        <dbReference type="EMBL" id="MBX47086.1"/>
    </source>
</evidence>
<organism evidence="2">
    <name type="scientific">Rhizophora mucronata</name>
    <name type="common">Asiatic mangrove</name>
    <dbReference type="NCBI Taxonomy" id="61149"/>
    <lineage>
        <taxon>Eukaryota</taxon>
        <taxon>Viridiplantae</taxon>
        <taxon>Streptophyta</taxon>
        <taxon>Embryophyta</taxon>
        <taxon>Tracheophyta</taxon>
        <taxon>Spermatophyta</taxon>
        <taxon>Magnoliopsida</taxon>
        <taxon>eudicotyledons</taxon>
        <taxon>Gunneridae</taxon>
        <taxon>Pentapetalae</taxon>
        <taxon>rosids</taxon>
        <taxon>fabids</taxon>
        <taxon>Malpighiales</taxon>
        <taxon>Rhizophoraceae</taxon>
        <taxon>Rhizophora</taxon>
    </lineage>
</organism>
<keyword evidence="1" id="KW-0732">Signal</keyword>